<dbReference type="Gene3D" id="3.90.176.10">
    <property type="entry name" value="Toxin ADP-ribosyltransferase, Chain A, domain 1"/>
    <property type="match status" value="1"/>
</dbReference>
<dbReference type="EMBL" id="WEGK01000007">
    <property type="protein sequence ID" value="MQY20447.1"/>
    <property type="molecule type" value="Genomic_DNA"/>
</dbReference>
<comment type="caution">
    <text evidence="2">The sequence shown here is derived from an EMBL/GenBank/DDBJ whole genome shotgun (WGS) entry which is preliminary data.</text>
</comment>
<protein>
    <recommendedName>
        <fullName evidence="4">Bacterial CdiA-CT RNAse A domain-containing protein</fullName>
    </recommendedName>
</protein>
<sequence length="490" mass="52454">MTTIDVQPSIYYTAATALHGLAVDLYNAFDGRGDALDQCGSMAGSYDEAKSWAAGYDANSHQALQTMFSLAELMDTYAKALRTLGYNHQLADWNATTGTKGAAPTRPADPLPAVLMCRKSPPSAGGPGNGLSDAIHLAEKVGIIIPDGDLDKLSALAGTWTTMHADHAINGLAASIGRIIDSVSLVKSPEATHVVEDLQGMKLSANTIVDGCDELAKSCQSHHDDLHNLRERLKKKLEELAKSLAVEVGVTIILGAVANCLTAGLATVVTAARVAKIVDRFVGPIREMVEAWVKARKAKKAFQAEQKLAAEQKKIAEIQQRVQQNAQDWLSGGGKYMSREEEQALLRGPGRDLVRALRKGDKLTAEQQQKLDLINSAMSKAPVHAGPVRRDIDLTGDELASLQKSFQEGKPWNGNGFMNSSTNPAGVNNGGMVNTTNTTFQIVSKTGRDVSELGGTHDEVAFQSATKFLVKGIKADPSNPRRTIIQLVEP</sequence>
<evidence type="ECO:0000313" key="2">
    <source>
        <dbReference type="EMBL" id="MQY20447.1"/>
    </source>
</evidence>
<name>A0A7K0D431_9NOCA</name>
<keyword evidence="1" id="KW-0175">Coiled coil</keyword>
<dbReference type="AlphaFoldDB" id="A0A7K0D431"/>
<proteinExistence type="predicted"/>
<evidence type="ECO:0000313" key="3">
    <source>
        <dbReference type="Proteomes" id="UP000438448"/>
    </source>
</evidence>
<evidence type="ECO:0008006" key="4">
    <source>
        <dbReference type="Google" id="ProtNLM"/>
    </source>
</evidence>
<dbReference type="OrthoDB" id="4510823at2"/>
<dbReference type="Proteomes" id="UP000438448">
    <property type="component" value="Unassembled WGS sequence"/>
</dbReference>
<evidence type="ECO:0000256" key="1">
    <source>
        <dbReference type="SAM" id="Coils"/>
    </source>
</evidence>
<accession>A0A7K0D431</accession>
<gene>
    <name evidence="2" type="ORF">NRB20_35520</name>
</gene>
<feature type="coiled-coil region" evidence="1">
    <location>
        <begin position="301"/>
        <end position="328"/>
    </location>
</feature>
<reference evidence="2 3" key="1">
    <citation type="submission" date="2019-10" db="EMBL/GenBank/DDBJ databases">
        <title>Nocardia macrotermitis sp. nov. and Nocardia aurantia sp. nov., isolated from the gut of fungus growing-termite Macrotermes natalensis.</title>
        <authorList>
            <person name="Benndorf R."/>
            <person name="Schwitalla J."/>
            <person name="Martin K."/>
            <person name="De Beer W."/>
            <person name="Kaster A.-K."/>
            <person name="Vollmers J."/>
            <person name="Poulsen M."/>
            <person name="Beemelmanns C."/>
        </authorList>
    </citation>
    <scope>NUCLEOTIDE SEQUENCE [LARGE SCALE GENOMIC DNA]</scope>
    <source>
        <strain evidence="2 3">RB20</strain>
    </source>
</reference>
<feature type="coiled-coil region" evidence="1">
    <location>
        <begin position="219"/>
        <end position="246"/>
    </location>
</feature>
<organism evidence="2 3">
    <name type="scientific">Nocardia macrotermitis</name>
    <dbReference type="NCBI Taxonomy" id="2585198"/>
    <lineage>
        <taxon>Bacteria</taxon>
        <taxon>Bacillati</taxon>
        <taxon>Actinomycetota</taxon>
        <taxon>Actinomycetes</taxon>
        <taxon>Mycobacteriales</taxon>
        <taxon>Nocardiaceae</taxon>
        <taxon>Nocardia</taxon>
    </lineage>
</organism>
<keyword evidence="3" id="KW-1185">Reference proteome</keyword>
<dbReference type="RefSeq" id="WP_153411227.1">
    <property type="nucleotide sequence ID" value="NZ_WEGK01000007.1"/>
</dbReference>
<dbReference type="SUPFAM" id="SSF56399">
    <property type="entry name" value="ADP-ribosylation"/>
    <property type="match status" value="1"/>
</dbReference>